<dbReference type="EMBL" id="CM032187">
    <property type="protein sequence ID" value="KAG7090203.1"/>
    <property type="molecule type" value="Genomic_DNA"/>
</dbReference>
<dbReference type="PROSITE" id="PS50010">
    <property type="entry name" value="DH_2"/>
    <property type="match status" value="1"/>
</dbReference>
<dbReference type="Proteomes" id="UP001049176">
    <property type="component" value="Chromosome 7"/>
</dbReference>
<name>A0A9P7RVH2_9AGAR</name>
<evidence type="ECO:0000256" key="1">
    <source>
        <dbReference type="SAM" id="MobiDB-lite"/>
    </source>
</evidence>
<dbReference type="GO" id="GO:0005085">
    <property type="term" value="F:guanyl-nucleotide exchange factor activity"/>
    <property type="evidence" value="ECO:0007669"/>
    <property type="project" value="InterPro"/>
</dbReference>
<dbReference type="InterPro" id="IPR008271">
    <property type="entry name" value="Ser/Thr_kinase_AS"/>
</dbReference>
<dbReference type="Pfam" id="PF15411">
    <property type="entry name" value="PH_10"/>
    <property type="match status" value="1"/>
</dbReference>
<dbReference type="Pfam" id="PF07714">
    <property type="entry name" value="PK_Tyr_Ser-Thr"/>
    <property type="match status" value="1"/>
</dbReference>
<comment type="caution">
    <text evidence="4">The sequence shown here is derived from an EMBL/GenBank/DDBJ whole genome shotgun (WGS) entry which is preliminary data.</text>
</comment>
<feature type="domain" description="DH" evidence="2">
    <location>
        <begin position="547"/>
        <end position="721"/>
    </location>
</feature>
<dbReference type="GeneID" id="66080881"/>
<dbReference type="InterPro" id="IPR053026">
    <property type="entry name" value="CDC42_GEF"/>
</dbReference>
<dbReference type="GO" id="GO:0000935">
    <property type="term" value="C:division septum"/>
    <property type="evidence" value="ECO:0007669"/>
    <property type="project" value="TreeGrafter"/>
</dbReference>
<dbReference type="SUPFAM" id="SSF48065">
    <property type="entry name" value="DBL homology domain (DH-domain)"/>
    <property type="match status" value="1"/>
</dbReference>
<dbReference type="KEGG" id="more:E1B28_011806"/>
<dbReference type="GO" id="GO:0005737">
    <property type="term" value="C:cytoplasm"/>
    <property type="evidence" value="ECO:0007669"/>
    <property type="project" value="TreeGrafter"/>
</dbReference>
<gene>
    <name evidence="4" type="ORF">E1B28_011806</name>
</gene>
<dbReference type="PROSITE" id="PS50011">
    <property type="entry name" value="PROTEIN_KINASE_DOM"/>
    <property type="match status" value="1"/>
</dbReference>
<dbReference type="CDD" id="cd13246">
    <property type="entry name" value="PH_Scd1"/>
    <property type="match status" value="1"/>
</dbReference>
<dbReference type="InterPro" id="IPR033511">
    <property type="entry name" value="Cdc24/Scd1_PH_dom"/>
</dbReference>
<evidence type="ECO:0000259" key="3">
    <source>
        <dbReference type="PROSITE" id="PS50011"/>
    </source>
</evidence>
<proteinExistence type="predicted"/>
<feature type="region of interest" description="Disordered" evidence="1">
    <location>
        <begin position="397"/>
        <end position="418"/>
    </location>
</feature>
<accession>A0A9P7RVH2</accession>
<dbReference type="PROSITE" id="PS00108">
    <property type="entry name" value="PROTEIN_KINASE_ST"/>
    <property type="match status" value="1"/>
</dbReference>
<dbReference type="GO" id="GO:0004672">
    <property type="term" value="F:protein kinase activity"/>
    <property type="evidence" value="ECO:0007669"/>
    <property type="project" value="InterPro"/>
</dbReference>
<feature type="domain" description="Protein kinase" evidence="3">
    <location>
        <begin position="86"/>
        <end position="362"/>
    </location>
</feature>
<dbReference type="PANTHER" id="PTHR47339:SF1">
    <property type="entry name" value="CELL DIVISION CONTROL PROTEIN 24"/>
    <property type="match status" value="1"/>
</dbReference>
<dbReference type="SMART" id="SM00220">
    <property type="entry name" value="S_TKc"/>
    <property type="match status" value="1"/>
</dbReference>
<dbReference type="AlphaFoldDB" id="A0A9P7RVH2"/>
<reference evidence="4" key="1">
    <citation type="journal article" date="2021" name="Genome Biol. Evol.">
        <title>The assembled and annotated genome of the fairy-ring fungus Marasmius oreades.</title>
        <authorList>
            <person name="Hiltunen M."/>
            <person name="Ament-Velasquez S.L."/>
            <person name="Johannesson H."/>
        </authorList>
    </citation>
    <scope>NUCLEOTIDE SEQUENCE</scope>
    <source>
        <strain evidence="4">03SP1</strain>
    </source>
</reference>
<keyword evidence="5" id="KW-1185">Reference proteome</keyword>
<organism evidence="4 5">
    <name type="scientific">Marasmius oreades</name>
    <name type="common">fairy-ring Marasmius</name>
    <dbReference type="NCBI Taxonomy" id="181124"/>
    <lineage>
        <taxon>Eukaryota</taxon>
        <taxon>Fungi</taxon>
        <taxon>Dikarya</taxon>
        <taxon>Basidiomycota</taxon>
        <taxon>Agaricomycotina</taxon>
        <taxon>Agaricomycetes</taxon>
        <taxon>Agaricomycetidae</taxon>
        <taxon>Agaricales</taxon>
        <taxon>Marasmiineae</taxon>
        <taxon>Marasmiaceae</taxon>
        <taxon>Marasmius</taxon>
    </lineage>
</organism>
<dbReference type="InterPro" id="IPR001245">
    <property type="entry name" value="Ser-Thr/Tyr_kinase_cat_dom"/>
</dbReference>
<evidence type="ECO:0000313" key="4">
    <source>
        <dbReference type="EMBL" id="KAG7090203.1"/>
    </source>
</evidence>
<dbReference type="GO" id="GO:0031106">
    <property type="term" value="P:septin ring organization"/>
    <property type="evidence" value="ECO:0007669"/>
    <property type="project" value="TreeGrafter"/>
</dbReference>
<dbReference type="Pfam" id="PF00621">
    <property type="entry name" value="RhoGEF"/>
    <property type="match status" value="1"/>
</dbReference>
<dbReference type="GO" id="GO:0043332">
    <property type="term" value="C:mating projection tip"/>
    <property type="evidence" value="ECO:0007669"/>
    <property type="project" value="TreeGrafter"/>
</dbReference>
<dbReference type="Gene3D" id="1.20.900.10">
    <property type="entry name" value="Dbl homology (DH) domain"/>
    <property type="match status" value="1"/>
</dbReference>
<dbReference type="GO" id="GO:0005634">
    <property type="term" value="C:nucleus"/>
    <property type="evidence" value="ECO:0007669"/>
    <property type="project" value="TreeGrafter"/>
</dbReference>
<sequence length="926" mass="105200">MKSVASVKAEEEIGRILALLEDQPRCRKLLQTTGDEAQKWLNLLQAISESPGTPTNSRSLIFKLMLQLSKRSGLCPQCLAIGNVKKLGDHPVDWGGFGDVWKGKIGEQVVCLKVVKVYLATDTQQLVKEYMREAIVWQQLRHPNLLPFLGMYYLGEAREQLCLVSPWMDRGNLIRFLKETPRHLVKRHSLARDVAAGLSHLHSMKIAHGDLKGLNVLVMPDERACIGDFGLARIADSHAPGLSSSMSGSFKGTIRWLAPELLRSDPPNVVSTKSDIYAFGCVCYEIFASRVPFYELNDGAVIVAVLLDKKHPSRSVAPGLPEIQDSMWEMMLSCWNTDPKSRPTAADLLSRLGDVGQGNEAVRDWTDSIDQSEIRNHVKYPTIDVESIIQMWRSLGNEDEAQPEPDRPNPSSPTSISFQQECEQLKSRLLRLHDFDCYYSFSSPKDAPSQLLDLFSQGTPLCHIFDLLPNHIAHKIRYIPPEYLAEPYVAKTGLELFIRHLHDIVEHIPGVELFTVDDLWSRSSSVDGLKKVTKTVKAILDFVEEDGTRNIAQELVCTDQNFVEDMERFQQYAAAVLKANILKDDDPLHLLLSYVDKLLRFQQRFLQLLEANAQRSRDEQRWGEAFLQCEYDFLVYASYSKYYQAAMEILRVSEDKLSAFNHLYNVRTEVPAFITRPISRVCKYPLILNHLLKYSTSHPYFDELKAGAEAAKRNADRIREFIRGSENAVITHNLKTRVEDWKGIPVDKLGKLLLEDVFTVTRKDSEREYHVFLYEGILLCCGEVSSSVDKSKRNRIPVDLRSKKGKLALKGRIYLRNITELTPLTSFTRYPGSRTHYPLAIWWKAEDDNGLDYLVLHCRRESRAREWETALGAAITAVHLQATPALDDNSKDHEEIVKVKVHLPNEGHSSSTASGFFPQGISRWDL</sequence>
<dbReference type="GO" id="GO:0005524">
    <property type="term" value="F:ATP binding"/>
    <property type="evidence" value="ECO:0007669"/>
    <property type="project" value="InterPro"/>
</dbReference>
<evidence type="ECO:0000313" key="5">
    <source>
        <dbReference type="Proteomes" id="UP001049176"/>
    </source>
</evidence>
<dbReference type="RefSeq" id="XP_043006673.1">
    <property type="nucleotide sequence ID" value="XM_043156860.1"/>
</dbReference>
<dbReference type="InterPro" id="IPR011009">
    <property type="entry name" value="Kinase-like_dom_sf"/>
</dbReference>
<dbReference type="InterPro" id="IPR000719">
    <property type="entry name" value="Prot_kinase_dom"/>
</dbReference>
<dbReference type="PANTHER" id="PTHR47339">
    <property type="entry name" value="CELL DIVISION CONTROL PROTEIN 24"/>
    <property type="match status" value="1"/>
</dbReference>
<dbReference type="SMART" id="SM00325">
    <property type="entry name" value="RhoGEF"/>
    <property type="match status" value="1"/>
</dbReference>
<dbReference type="Gene3D" id="2.30.29.30">
    <property type="entry name" value="Pleckstrin-homology domain (PH domain)/Phosphotyrosine-binding domain (PTB)"/>
    <property type="match status" value="1"/>
</dbReference>
<dbReference type="Pfam" id="PF06395">
    <property type="entry name" value="CDC24"/>
    <property type="match status" value="1"/>
</dbReference>
<dbReference type="Gene3D" id="1.10.510.10">
    <property type="entry name" value="Transferase(Phosphotransferase) domain 1"/>
    <property type="match status" value="1"/>
</dbReference>
<dbReference type="InterPro" id="IPR011993">
    <property type="entry name" value="PH-like_dom_sf"/>
</dbReference>
<dbReference type="InterPro" id="IPR001849">
    <property type="entry name" value="PH_domain"/>
</dbReference>
<dbReference type="OrthoDB" id="1594986at2759"/>
<dbReference type="SUPFAM" id="SSF50729">
    <property type="entry name" value="PH domain-like"/>
    <property type="match status" value="1"/>
</dbReference>
<dbReference type="SUPFAM" id="SSF56112">
    <property type="entry name" value="Protein kinase-like (PK-like)"/>
    <property type="match status" value="1"/>
</dbReference>
<dbReference type="InterPro" id="IPR010481">
    <property type="entry name" value="Cdc24/Scd1_N"/>
</dbReference>
<dbReference type="InterPro" id="IPR035899">
    <property type="entry name" value="DBL_dom_sf"/>
</dbReference>
<dbReference type="InterPro" id="IPR000219">
    <property type="entry name" value="DH_dom"/>
</dbReference>
<dbReference type="GO" id="GO:0030010">
    <property type="term" value="P:establishment of cell polarity"/>
    <property type="evidence" value="ECO:0007669"/>
    <property type="project" value="TreeGrafter"/>
</dbReference>
<dbReference type="SMART" id="SM00233">
    <property type="entry name" value="PH"/>
    <property type="match status" value="1"/>
</dbReference>
<evidence type="ECO:0000259" key="2">
    <source>
        <dbReference type="PROSITE" id="PS50010"/>
    </source>
</evidence>
<protein>
    <submittedName>
        <fullName evidence="4">Uncharacterized protein</fullName>
    </submittedName>
</protein>